<reference evidence="20" key="1">
    <citation type="journal article" date="2014" name="Int. J. Syst. Evol. Microbiol.">
        <title>Complete genome of a new Firmicutes species belonging to the dominant human colonic microbiota ('Ruminococcus bicirculans') reveals two chromosomes and a selective capacity to utilize plant glucans.</title>
        <authorList>
            <consortium name="NISC Comparative Sequencing Program"/>
            <person name="Wegmann U."/>
            <person name="Louis P."/>
            <person name="Goesmann A."/>
            <person name="Henrissat B."/>
            <person name="Duncan S.H."/>
            <person name="Flint H.J."/>
        </authorList>
    </citation>
    <scope>NUCLEOTIDE SEQUENCE</scope>
    <source>
        <strain evidence="20">NBRC 108219</strain>
    </source>
</reference>
<dbReference type="InterPro" id="IPR002197">
    <property type="entry name" value="HTH_Fis"/>
</dbReference>
<name>A0ABQ5V925_9PROT</name>
<dbReference type="InterPro" id="IPR011006">
    <property type="entry name" value="CheY-like_superfamily"/>
</dbReference>
<dbReference type="RefSeq" id="WP_284387561.1">
    <property type="nucleotide sequence ID" value="NZ_BSNK01000001.1"/>
</dbReference>
<dbReference type="Gene3D" id="1.10.10.60">
    <property type="entry name" value="Homeodomain-like"/>
    <property type="match status" value="1"/>
</dbReference>
<keyword evidence="6" id="KW-0547">Nucleotide-binding</keyword>
<evidence type="ECO:0000256" key="16">
    <source>
        <dbReference type="ARBA" id="ARBA00043886"/>
    </source>
</evidence>
<keyword evidence="8" id="KW-0902">Two-component regulatory system</keyword>
<organism evidence="20 21">
    <name type="scientific">Algimonas ampicilliniresistens</name>
    <dbReference type="NCBI Taxonomy" id="1298735"/>
    <lineage>
        <taxon>Bacteria</taxon>
        <taxon>Pseudomonadati</taxon>
        <taxon>Pseudomonadota</taxon>
        <taxon>Alphaproteobacteria</taxon>
        <taxon>Maricaulales</taxon>
        <taxon>Robiginitomaculaceae</taxon>
        <taxon>Algimonas</taxon>
    </lineage>
</organism>
<comment type="subcellular location">
    <subcellularLocation>
        <location evidence="1">Cytoplasm</location>
    </subcellularLocation>
</comment>
<protein>
    <recommendedName>
        <fullName evidence="2">DNA-binding transcriptional regulator NtrC</fullName>
    </recommendedName>
    <alternativeName>
        <fullName evidence="14">Nitrogen regulation protein NR(I)</fullName>
    </alternativeName>
    <alternativeName>
        <fullName evidence="15">Nitrogen regulator I</fullName>
    </alternativeName>
</protein>
<dbReference type="PANTHER" id="PTHR32071">
    <property type="entry name" value="TRANSCRIPTIONAL REGULATORY PROTEIN"/>
    <property type="match status" value="1"/>
</dbReference>
<evidence type="ECO:0000256" key="9">
    <source>
        <dbReference type="ARBA" id="ARBA00023015"/>
    </source>
</evidence>
<feature type="domain" description="Response regulatory" evidence="19">
    <location>
        <begin position="4"/>
        <end position="121"/>
    </location>
</feature>
<accession>A0ABQ5V925</accession>
<dbReference type="CDD" id="cd00009">
    <property type="entry name" value="AAA"/>
    <property type="match status" value="1"/>
</dbReference>
<feature type="modified residue" description="4-aspartylphosphate" evidence="17">
    <location>
        <position position="56"/>
    </location>
</feature>
<dbReference type="EMBL" id="BSNK01000001">
    <property type="protein sequence ID" value="GLQ22807.1"/>
    <property type="molecule type" value="Genomic_DNA"/>
</dbReference>
<dbReference type="InterPro" id="IPR001789">
    <property type="entry name" value="Sig_transdc_resp-reg_receiver"/>
</dbReference>
<dbReference type="Pfam" id="PF00072">
    <property type="entry name" value="Response_reg"/>
    <property type="match status" value="1"/>
</dbReference>
<comment type="function">
    <text evidence="16">Member of the two-component regulatory system NtrB/NtrC, which controls expression of the nitrogen-regulated (ntr) genes in response to nitrogen limitation. Phosphorylated NtrC binds directly to DNA and stimulates the formation of open promoter-sigma54-RNA polymerase complexes.</text>
</comment>
<evidence type="ECO:0000256" key="17">
    <source>
        <dbReference type="PROSITE-ProRule" id="PRU00169"/>
    </source>
</evidence>
<keyword evidence="12" id="KW-0804">Transcription</keyword>
<dbReference type="InterPro" id="IPR009057">
    <property type="entry name" value="Homeodomain-like_sf"/>
</dbReference>
<evidence type="ECO:0000256" key="7">
    <source>
        <dbReference type="ARBA" id="ARBA00022840"/>
    </source>
</evidence>
<dbReference type="PROSITE" id="PS00676">
    <property type="entry name" value="SIGMA54_INTERACT_2"/>
    <property type="match status" value="1"/>
</dbReference>
<evidence type="ECO:0000256" key="1">
    <source>
        <dbReference type="ARBA" id="ARBA00004496"/>
    </source>
</evidence>
<evidence type="ECO:0000256" key="15">
    <source>
        <dbReference type="ARBA" id="ARBA00031910"/>
    </source>
</evidence>
<evidence type="ECO:0000256" key="12">
    <source>
        <dbReference type="ARBA" id="ARBA00023163"/>
    </source>
</evidence>
<evidence type="ECO:0000259" key="18">
    <source>
        <dbReference type="PROSITE" id="PS50045"/>
    </source>
</evidence>
<keyword evidence="5 17" id="KW-0597">Phosphoprotein</keyword>
<dbReference type="InterPro" id="IPR027417">
    <property type="entry name" value="P-loop_NTPase"/>
</dbReference>
<dbReference type="InterPro" id="IPR025662">
    <property type="entry name" value="Sigma_54_int_dom_ATP-bd_1"/>
</dbReference>
<keyword evidence="11" id="KW-0010">Activator</keyword>
<dbReference type="PANTHER" id="PTHR32071:SF95">
    <property type="entry name" value="DNA-BINDING TRANSCRIPTIONAL REGULATOR NTRC"/>
    <property type="match status" value="1"/>
</dbReference>
<evidence type="ECO:0000256" key="3">
    <source>
        <dbReference type="ARBA" id="ARBA00022490"/>
    </source>
</evidence>
<evidence type="ECO:0000259" key="19">
    <source>
        <dbReference type="PROSITE" id="PS50110"/>
    </source>
</evidence>
<dbReference type="SMART" id="SM00448">
    <property type="entry name" value="REC"/>
    <property type="match status" value="1"/>
</dbReference>
<dbReference type="InterPro" id="IPR002078">
    <property type="entry name" value="Sigma_54_int"/>
</dbReference>
<comment type="caution">
    <text evidence="20">The sequence shown here is derived from an EMBL/GenBank/DDBJ whole genome shotgun (WGS) entry which is preliminary data.</text>
</comment>
<dbReference type="InterPro" id="IPR058031">
    <property type="entry name" value="AAA_lid_NorR"/>
</dbReference>
<keyword evidence="3" id="KW-0963">Cytoplasm</keyword>
<dbReference type="Gene3D" id="3.40.50.2300">
    <property type="match status" value="1"/>
</dbReference>
<dbReference type="Proteomes" id="UP001161391">
    <property type="component" value="Unassembled WGS sequence"/>
</dbReference>
<keyword evidence="4" id="KW-0678">Repressor</keyword>
<dbReference type="PROSITE" id="PS00675">
    <property type="entry name" value="SIGMA54_INTERACT_1"/>
    <property type="match status" value="1"/>
</dbReference>
<evidence type="ECO:0000256" key="6">
    <source>
        <dbReference type="ARBA" id="ARBA00022741"/>
    </source>
</evidence>
<keyword evidence="7" id="KW-0067">ATP-binding</keyword>
<evidence type="ECO:0000256" key="13">
    <source>
        <dbReference type="ARBA" id="ARBA00023231"/>
    </source>
</evidence>
<evidence type="ECO:0000256" key="2">
    <source>
        <dbReference type="ARBA" id="ARBA00019059"/>
    </source>
</evidence>
<evidence type="ECO:0000256" key="14">
    <source>
        <dbReference type="ARBA" id="ARBA00029881"/>
    </source>
</evidence>
<dbReference type="Gene3D" id="3.40.50.300">
    <property type="entry name" value="P-loop containing nucleotide triphosphate hydrolases"/>
    <property type="match status" value="1"/>
</dbReference>
<evidence type="ECO:0000256" key="11">
    <source>
        <dbReference type="ARBA" id="ARBA00023159"/>
    </source>
</evidence>
<gene>
    <name evidence="20" type="primary">tacA</name>
    <name evidence="20" type="ORF">GCM10007853_06810</name>
</gene>
<dbReference type="InterPro" id="IPR025943">
    <property type="entry name" value="Sigma_54_int_dom_ATP-bd_2"/>
</dbReference>
<dbReference type="Gene3D" id="1.10.8.60">
    <property type="match status" value="1"/>
</dbReference>
<dbReference type="PROSITE" id="PS50045">
    <property type="entry name" value="SIGMA54_INTERACT_4"/>
    <property type="match status" value="1"/>
</dbReference>
<dbReference type="PRINTS" id="PR01590">
    <property type="entry name" value="HTHFIS"/>
</dbReference>
<dbReference type="SUPFAM" id="SSF52540">
    <property type="entry name" value="P-loop containing nucleoside triphosphate hydrolases"/>
    <property type="match status" value="1"/>
</dbReference>
<evidence type="ECO:0000313" key="20">
    <source>
        <dbReference type="EMBL" id="GLQ22807.1"/>
    </source>
</evidence>
<dbReference type="SUPFAM" id="SSF46689">
    <property type="entry name" value="Homeodomain-like"/>
    <property type="match status" value="1"/>
</dbReference>
<dbReference type="SUPFAM" id="SSF52172">
    <property type="entry name" value="CheY-like"/>
    <property type="match status" value="1"/>
</dbReference>
<feature type="domain" description="Sigma-54 factor interaction" evidence="18">
    <location>
        <begin position="146"/>
        <end position="375"/>
    </location>
</feature>
<dbReference type="Pfam" id="PF25601">
    <property type="entry name" value="AAA_lid_14"/>
    <property type="match status" value="1"/>
</dbReference>
<dbReference type="Pfam" id="PF00158">
    <property type="entry name" value="Sigma54_activat"/>
    <property type="match status" value="1"/>
</dbReference>
<keyword evidence="9" id="KW-0805">Transcription regulation</keyword>
<dbReference type="Pfam" id="PF02954">
    <property type="entry name" value="HTH_8"/>
    <property type="match status" value="1"/>
</dbReference>
<sequence>MSKTVLIVDDDPTQRRLLQAVVEKSGFSVLQAGDGDTAVRMATGPDATSVDVMLLDLIMPGRDGMDVLTELAKTRPELPVIVLTAKGSIEAVVSAMKGGARDFVVKPAAPERIVVSIRNALEMKTLSREVTRLKKQSEGGLTFDDLIGKSAAMRPVVAMGERGAKASIPILISGESGVGKEVIARAIQGASERADKPFISVNCGAIPETLVESILFGHEKGSFTGANGRHLGKFQEAHTGTLFLDEIGELPLDMQVKLLRVLQEGEVDPIGSKRPVSVDVRIVSATNRDLAECVAEGTFREDLFYRLNVFPIAVPPLRERTEDIPALVEHFVARFNAQEKMNVSGLTSETLTMLGQQPWEGNVRQLENAIFRAMILSDGNQLRPSDFPQISGLTPAMAQAVEATDASPLDRLVPANESDEEGAVSVLDREGHLRTLEDIERDLIAFAIETYHGHMSEVARRLGIGRSTLYRKVREHALDVEQVRSA</sequence>
<evidence type="ECO:0000256" key="8">
    <source>
        <dbReference type="ARBA" id="ARBA00023012"/>
    </source>
</evidence>
<dbReference type="PROSITE" id="PS50110">
    <property type="entry name" value="RESPONSE_REGULATORY"/>
    <property type="match status" value="1"/>
</dbReference>
<dbReference type="SMART" id="SM00382">
    <property type="entry name" value="AAA"/>
    <property type="match status" value="1"/>
</dbReference>
<reference evidence="20" key="2">
    <citation type="submission" date="2023-01" db="EMBL/GenBank/DDBJ databases">
        <title>Draft genome sequence of Algimonas ampicilliniresistens strain NBRC 108219.</title>
        <authorList>
            <person name="Sun Q."/>
            <person name="Mori K."/>
        </authorList>
    </citation>
    <scope>NUCLEOTIDE SEQUENCE</scope>
    <source>
        <strain evidence="20">NBRC 108219</strain>
    </source>
</reference>
<evidence type="ECO:0000313" key="21">
    <source>
        <dbReference type="Proteomes" id="UP001161391"/>
    </source>
</evidence>
<proteinExistence type="predicted"/>
<evidence type="ECO:0000256" key="4">
    <source>
        <dbReference type="ARBA" id="ARBA00022491"/>
    </source>
</evidence>
<keyword evidence="21" id="KW-1185">Reference proteome</keyword>
<evidence type="ECO:0000256" key="10">
    <source>
        <dbReference type="ARBA" id="ARBA00023125"/>
    </source>
</evidence>
<keyword evidence="13" id="KW-0535">Nitrogen fixation</keyword>
<dbReference type="InterPro" id="IPR003593">
    <property type="entry name" value="AAA+_ATPase"/>
</dbReference>
<evidence type="ECO:0000256" key="5">
    <source>
        <dbReference type="ARBA" id="ARBA00022553"/>
    </source>
</evidence>
<keyword evidence="10" id="KW-0238">DNA-binding</keyword>